<sequence length="191" mass="21421">MKLSPLSFILFFLISGCCKDVIENTYTLNDYDKAIIPYTTSQELLFTDNNGVEVLALSTPRISTIEARRDGPDSCRITEIEEVSSTLTFSTIDLTLDIIVTADVDRAFGINTLTSMDTSYVNSFQLSCEAIVDMPLEAQATTYSKHDFDFENVFVFQDCTENSSIENIVFSVSRGLEFIAFTDGRYLKLND</sequence>
<evidence type="ECO:0008006" key="3">
    <source>
        <dbReference type="Google" id="ProtNLM"/>
    </source>
</evidence>
<dbReference type="PROSITE" id="PS51257">
    <property type="entry name" value="PROKAR_LIPOPROTEIN"/>
    <property type="match status" value="1"/>
</dbReference>
<keyword evidence="2" id="KW-1185">Reference proteome</keyword>
<organism evidence="1 2">
    <name type="scientific">Cellulophaga baltica</name>
    <dbReference type="NCBI Taxonomy" id="76594"/>
    <lineage>
        <taxon>Bacteria</taxon>
        <taxon>Pseudomonadati</taxon>
        <taxon>Bacteroidota</taxon>
        <taxon>Flavobacteriia</taxon>
        <taxon>Flavobacteriales</taxon>
        <taxon>Flavobacteriaceae</taxon>
        <taxon>Cellulophaga</taxon>
    </lineage>
</organism>
<proteinExistence type="predicted"/>
<dbReference type="EMBL" id="FNBD01000003">
    <property type="protein sequence ID" value="SDE75822.1"/>
    <property type="molecule type" value="Genomic_DNA"/>
</dbReference>
<accession>A0A1G7FIX9</accession>
<gene>
    <name evidence="1" type="ORF">SAMN04487992_103294</name>
</gene>
<reference evidence="2" key="1">
    <citation type="submission" date="2016-10" db="EMBL/GenBank/DDBJ databases">
        <authorList>
            <person name="Varghese N."/>
            <person name="Submissions S."/>
        </authorList>
    </citation>
    <scope>NUCLEOTIDE SEQUENCE [LARGE SCALE GENOMIC DNA]</scope>
    <source>
        <strain evidence="2">DSM 24729</strain>
    </source>
</reference>
<evidence type="ECO:0000313" key="1">
    <source>
        <dbReference type="EMBL" id="SDE75822.1"/>
    </source>
</evidence>
<dbReference type="AlphaFoldDB" id="A0A1G7FIX9"/>
<evidence type="ECO:0000313" key="2">
    <source>
        <dbReference type="Proteomes" id="UP000182114"/>
    </source>
</evidence>
<name>A0A1G7FIX9_9FLAO</name>
<dbReference type="Proteomes" id="UP000182114">
    <property type="component" value="Unassembled WGS sequence"/>
</dbReference>
<protein>
    <recommendedName>
        <fullName evidence="3">Lipoprotein</fullName>
    </recommendedName>
</protein>
<dbReference type="RefSeq" id="WP_074537865.1">
    <property type="nucleotide sequence ID" value="NZ_FNBD01000003.1"/>
</dbReference>